<keyword evidence="2 6" id="KW-0698">rRNA processing</keyword>
<comment type="function">
    <text evidence="6">Specifically methylates the N7 position of guanine in position 527 of 16S rRNA.</text>
</comment>
<dbReference type="Proteomes" id="UP000515317">
    <property type="component" value="Chromosome"/>
</dbReference>
<dbReference type="CDD" id="cd02440">
    <property type="entry name" value="AdoMet_MTases"/>
    <property type="match status" value="1"/>
</dbReference>
<evidence type="ECO:0000256" key="1">
    <source>
        <dbReference type="ARBA" id="ARBA00022490"/>
    </source>
</evidence>
<evidence type="ECO:0000256" key="6">
    <source>
        <dbReference type="HAMAP-Rule" id="MF_00074"/>
    </source>
</evidence>
<dbReference type="InterPro" id="IPR003682">
    <property type="entry name" value="rRNA_ssu_MeTfrase_G"/>
</dbReference>
<comment type="similarity">
    <text evidence="6">Belongs to the methyltransferase superfamily. RNA methyltransferase RsmG family.</text>
</comment>
<dbReference type="EC" id="2.1.1.170" evidence="6"/>
<evidence type="ECO:0000256" key="2">
    <source>
        <dbReference type="ARBA" id="ARBA00022552"/>
    </source>
</evidence>
<sequence>MRAAPRDMSGAQTDRAKAQALFPNVSRETWARLDVLVTHLQKWQKTINLVAPKTLDEVWVRHIADGLQILDIAPRSARVFVDLGSGGGFPGLVLAAVLVERQGAHVHLVESDQRKCAFLREAARAMNVEVTIHNARVEAALESWPHGADVVTARALAPLKKLIALAYPLLKAGTVGIFPKGQDVESELTEATKCWTLSLELVPSRTEGAARLAVVSEVTPR</sequence>
<evidence type="ECO:0000256" key="3">
    <source>
        <dbReference type="ARBA" id="ARBA00022603"/>
    </source>
</evidence>
<accession>A0A6S6QQZ4</accession>
<dbReference type="GO" id="GO:0005829">
    <property type="term" value="C:cytosol"/>
    <property type="evidence" value="ECO:0007669"/>
    <property type="project" value="TreeGrafter"/>
</dbReference>
<comment type="caution">
    <text evidence="6">Lacks conserved residue(s) required for the propagation of feature annotation.</text>
</comment>
<dbReference type="SUPFAM" id="SSF53335">
    <property type="entry name" value="S-adenosyl-L-methionine-dependent methyltransferases"/>
    <property type="match status" value="1"/>
</dbReference>
<dbReference type="AlphaFoldDB" id="A0A6S6QQZ4"/>
<feature type="binding site" evidence="6">
    <location>
        <begin position="137"/>
        <end position="138"/>
    </location>
    <ligand>
        <name>S-adenosyl-L-methionine</name>
        <dbReference type="ChEBI" id="CHEBI:59789"/>
    </ligand>
</feature>
<evidence type="ECO:0000256" key="5">
    <source>
        <dbReference type="ARBA" id="ARBA00022691"/>
    </source>
</evidence>
<keyword evidence="8" id="KW-1185">Reference proteome</keyword>
<gene>
    <name evidence="6" type="primary">rsmG</name>
    <name evidence="7" type="ORF">IZ6_00450</name>
</gene>
<feature type="binding site" evidence="6">
    <location>
        <position position="84"/>
    </location>
    <ligand>
        <name>S-adenosyl-L-methionine</name>
        <dbReference type="ChEBI" id="CHEBI:59789"/>
    </ligand>
</feature>
<dbReference type="PANTHER" id="PTHR31760">
    <property type="entry name" value="S-ADENOSYL-L-METHIONINE-DEPENDENT METHYLTRANSFERASES SUPERFAMILY PROTEIN"/>
    <property type="match status" value="1"/>
</dbReference>
<dbReference type="PANTHER" id="PTHR31760:SF0">
    <property type="entry name" value="S-ADENOSYL-L-METHIONINE-DEPENDENT METHYLTRANSFERASES SUPERFAMILY PROTEIN"/>
    <property type="match status" value="1"/>
</dbReference>
<evidence type="ECO:0000313" key="7">
    <source>
        <dbReference type="EMBL" id="BCJ89310.1"/>
    </source>
</evidence>
<dbReference type="GO" id="GO:0070043">
    <property type="term" value="F:rRNA (guanine-N7-)-methyltransferase activity"/>
    <property type="evidence" value="ECO:0007669"/>
    <property type="project" value="UniProtKB-UniRule"/>
</dbReference>
<dbReference type="InterPro" id="IPR029063">
    <property type="entry name" value="SAM-dependent_MTases_sf"/>
</dbReference>
<organism evidence="7 8">
    <name type="scientific">Terrihabitans soli</name>
    <dbReference type="NCBI Taxonomy" id="708113"/>
    <lineage>
        <taxon>Bacteria</taxon>
        <taxon>Pseudomonadati</taxon>
        <taxon>Pseudomonadota</taxon>
        <taxon>Alphaproteobacteria</taxon>
        <taxon>Hyphomicrobiales</taxon>
        <taxon>Terrihabitans</taxon>
    </lineage>
</organism>
<evidence type="ECO:0000256" key="4">
    <source>
        <dbReference type="ARBA" id="ARBA00022679"/>
    </source>
</evidence>
<keyword evidence="5 6" id="KW-0949">S-adenosyl-L-methionine</keyword>
<name>A0A6S6QQZ4_9HYPH</name>
<dbReference type="NCBIfam" id="TIGR00138">
    <property type="entry name" value="rsmG_gidB"/>
    <property type="match status" value="1"/>
</dbReference>
<dbReference type="EMBL" id="AP023361">
    <property type="protein sequence ID" value="BCJ89310.1"/>
    <property type="molecule type" value="Genomic_DNA"/>
</dbReference>
<dbReference type="Pfam" id="PF02527">
    <property type="entry name" value="GidB"/>
    <property type="match status" value="1"/>
</dbReference>
<comment type="subcellular location">
    <subcellularLocation>
        <location evidence="6">Cytoplasm</location>
    </subcellularLocation>
</comment>
<dbReference type="Gene3D" id="3.40.50.150">
    <property type="entry name" value="Vaccinia Virus protein VP39"/>
    <property type="match status" value="1"/>
</dbReference>
<reference evidence="7 8" key="1">
    <citation type="submission" date="2020-08" db="EMBL/GenBank/DDBJ databases">
        <title>Genome sequence of Rhizobiales bacterium strain IZ6.</title>
        <authorList>
            <person name="Nakai R."/>
            <person name="Naganuma T."/>
        </authorList>
    </citation>
    <scope>NUCLEOTIDE SEQUENCE [LARGE SCALE GENOMIC DNA]</scope>
    <source>
        <strain evidence="7 8">IZ6</strain>
    </source>
</reference>
<comment type="catalytic activity">
    <reaction evidence="6">
        <text>guanosine(527) in 16S rRNA + S-adenosyl-L-methionine = N(7)-methylguanosine(527) in 16S rRNA + S-adenosyl-L-homocysteine</text>
        <dbReference type="Rhea" id="RHEA:42732"/>
        <dbReference type="Rhea" id="RHEA-COMP:10209"/>
        <dbReference type="Rhea" id="RHEA-COMP:10210"/>
        <dbReference type="ChEBI" id="CHEBI:57856"/>
        <dbReference type="ChEBI" id="CHEBI:59789"/>
        <dbReference type="ChEBI" id="CHEBI:74269"/>
        <dbReference type="ChEBI" id="CHEBI:74480"/>
        <dbReference type="EC" id="2.1.1.170"/>
    </reaction>
</comment>
<dbReference type="KEGG" id="tso:IZ6_00450"/>
<keyword evidence="1 6" id="KW-0963">Cytoplasm</keyword>
<proteinExistence type="inferred from homology"/>
<evidence type="ECO:0000313" key="8">
    <source>
        <dbReference type="Proteomes" id="UP000515317"/>
    </source>
</evidence>
<keyword evidence="3 6" id="KW-0489">Methyltransferase</keyword>
<feature type="binding site" evidence="6">
    <location>
        <position position="154"/>
    </location>
    <ligand>
        <name>S-adenosyl-L-methionine</name>
        <dbReference type="ChEBI" id="CHEBI:59789"/>
    </ligand>
</feature>
<feature type="binding site" evidence="6">
    <location>
        <position position="89"/>
    </location>
    <ligand>
        <name>S-adenosyl-L-methionine</name>
        <dbReference type="ChEBI" id="CHEBI:59789"/>
    </ligand>
</feature>
<keyword evidence="4 6" id="KW-0808">Transferase</keyword>
<dbReference type="HAMAP" id="MF_00074">
    <property type="entry name" value="16SrRNA_methyltr_G"/>
    <property type="match status" value="1"/>
</dbReference>
<protein>
    <recommendedName>
        <fullName evidence="6">Ribosomal RNA small subunit methyltransferase G</fullName>
        <ecNumber evidence="6">2.1.1.170</ecNumber>
    </recommendedName>
    <alternativeName>
        <fullName evidence="6">16S rRNA 7-methylguanosine methyltransferase</fullName>
        <shortName evidence="6">16S rRNA m7G methyltransferase</shortName>
    </alternativeName>
</protein>